<evidence type="ECO:0000256" key="9">
    <source>
        <dbReference type="ARBA" id="ARBA00022511"/>
    </source>
</evidence>
<feature type="region of interest" description="CD4-binding loop" evidence="32">
    <location>
        <begin position="367"/>
        <end position="377"/>
    </location>
</feature>
<comment type="domain">
    <text evidence="32">The membrane proximal external region (MPER) present in gp41 is a tryptophan-rich region recognized by the antibodies 2F5, Z13, and 4E10. MPER seems to play a role in fusion.</text>
</comment>
<comment type="domain">
    <text evidence="32">Some of the most genetically diverse regions of the viral genome are present in Env. They are called variable regions 1 through 5 (V1 through V5). Coreceptor usage of gp120 is determined mainly by the primary structure of the third variable region (V3) in the outer domain of gp120. The sequence of V3 determines which coreceptor, CCR5 and/or CXCR4 (corresponding to R5/macrophage, X4/T cell and R5X4/T cell and macrophage tropism), is used to trigger the fusion potential of the Env complex, and hence which cells the virus can infect. Binding to CCR5 involves a region adjacent in addition to V3.</text>
</comment>
<comment type="function">
    <text evidence="32">Transmembrane protein gp41: Acts as a class I viral fusion protein. Under the current model, the protein has at least 3 conformational states: pre-fusion native state, pre-hairpin intermediate state, and post-fusion hairpin state. During fusion of viral and target intracellular membranes, the coiled coil regions (heptad repeats) assume a trimer-of-hairpins structure, positioning the fusion peptide in close proximity to the C-terminal region of the ectodomain. The formation of this structure appears to drive apposition and subsequent fusion of viral and target cell membranes. Complete fusion occurs in host cell endosomes and is dynamin-dependent, however some lipid transfer might occur at the plasma membrane. The virus undergoes clathrin-dependent internalization long before endosomal fusion, thus minimizing the surface exposure of conserved viral epitopes during fusion and reducing the efficacy of inhibitors targeting these epitopes. Membranes fusion leads to delivery of the nucleocapsid into the cytoplasm.</text>
</comment>
<evidence type="ECO:0000256" key="1">
    <source>
        <dbReference type="ARBA" id="ARBA00004402"/>
    </source>
</evidence>
<evidence type="ECO:0000256" key="16">
    <source>
        <dbReference type="ARBA" id="ARBA00022729"/>
    </source>
</evidence>
<keyword evidence="22 32" id="KW-1133">Transmembrane helix</keyword>
<keyword evidence="31 32" id="KW-1160">Virus entry into host cell</keyword>
<feature type="topological domain" description="Cytoplasmic" evidence="32">
    <location>
        <begin position="706"/>
        <end position="863"/>
    </location>
</feature>
<evidence type="ECO:0000256" key="7">
    <source>
        <dbReference type="ARBA" id="ARBA00022506"/>
    </source>
</evidence>
<reference evidence="36" key="1">
    <citation type="submission" date="2016-12" db="EMBL/GenBank/DDBJ databases">
        <authorList>
            <person name="Song W.-J."/>
            <person name="Kurnit D.M."/>
        </authorList>
    </citation>
    <scope>NUCLEOTIDE SEQUENCE</scope>
    <source>
        <strain evidence="36">58.03_22</strain>
    </source>
</reference>
<comment type="domain">
    <text evidence="32">The YXXL motif is involved in determining the exact site of viral release at the surface of infected mononuclear cells and promotes endocytosis. YXXL and di-leucine endocytosis motifs interact directly or indirectly with the clathrin adapter complexes, opperate independently, and their activities are not additive.</text>
</comment>
<feature type="disulfide bond" evidence="32">
    <location>
        <begin position="130"/>
        <end position="156"/>
    </location>
</feature>
<feature type="disulfide bond" evidence="32">
    <location>
        <begin position="224"/>
        <end position="253"/>
    </location>
</feature>
<comment type="function">
    <text evidence="32">Envelope glycoprotein gp160: Oligomerizes in the host endoplasmic reticulum into predominantly trimers. In a second time, gp160 transits in the host Golgi, where glycosylation is completed. The precursor is then proteolytically cleaved in the trans-Golgi and thereby activated by cellular furin or furin-like proteases to produce gp120 and gp41.</text>
</comment>
<dbReference type="GO" id="GO:0005198">
    <property type="term" value="F:structural molecule activity"/>
    <property type="evidence" value="ECO:0007669"/>
    <property type="project" value="UniProtKB-UniRule"/>
</dbReference>
<keyword evidence="26 32" id="KW-0564">Palmitate</keyword>
<evidence type="ECO:0000256" key="30">
    <source>
        <dbReference type="ARBA" id="ARBA00023288"/>
    </source>
</evidence>
<evidence type="ECO:0000256" key="8">
    <source>
        <dbReference type="ARBA" id="ARBA00022510"/>
    </source>
</evidence>
<feature type="disulfide bond" evidence="32">
    <location>
        <begin position="598"/>
        <end position="604"/>
    </location>
</feature>
<keyword evidence="30 32" id="KW-0449">Lipoprotein</keyword>
<evidence type="ECO:0000256" key="27">
    <source>
        <dbReference type="ARBA" id="ARBA00023157"/>
    </source>
</evidence>
<dbReference type="GO" id="GO:0019064">
    <property type="term" value="P:fusion of virus membrane with host plasma membrane"/>
    <property type="evidence" value="ECO:0007669"/>
    <property type="project" value="UniProtKB-UniRule"/>
</dbReference>
<keyword evidence="29 32" id="KW-0899">Viral immunoevasion</keyword>
<comment type="caution">
    <text evidence="32 33">Lacks conserved residue(s) required for the propagation of feature annotation.</text>
</comment>
<evidence type="ECO:0000256" key="11">
    <source>
        <dbReference type="ARBA" id="ARBA00022581"/>
    </source>
</evidence>
<feature type="coiled-coil region" evidence="32">
    <location>
        <begin position="633"/>
        <end position="667"/>
    </location>
</feature>
<dbReference type="GO" id="GO:0075512">
    <property type="term" value="P:clathrin-dependent endocytosis of virus by host cell"/>
    <property type="evidence" value="ECO:0007669"/>
    <property type="project" value="UniProtKB-UniRule"/>
</dbReference>
<dbReference type="InterPro" id="IPR000777">
    <property type="entry name" value="HIV1_Gp120"/>
</dbReference>
<feature type="transmembrane region" description="Helical" evidence="33">
    <location>
        <begin position="678"/>
        <end position="705"/>
    </location>
</feature>
<keyword evidence="28 32" id="KW-0325">Glycoprotein</keyword>
<dbReference type="GO" id="GO:0039654">
    <property type="term" value="P:fusion of virus membrane with host endosome membrane"/>
    <property type="evidence" value="ECO:0007669"/>
    <property type="project" value="UniProtKB-UniRule"/>
</dbReference>
<dbReference type="GO" id="GO:1903911">
    <property type="term" value="P:positive regulation of receptor clustering"/>
    <property type="evidence" value="ECO:0007669"/>
    <property type="project" value="UniProtKB-UniRule"/>
</dbReference>
<feature type="region of interest" description="MPER; binding to GalCer" evidence="32">
    <location>
        <begin position="662"/>
        <end position="683"/>
    </location>
</feature>
<evidence type="ECO:0000256" key="18">
    <source>
        <dbReference type="ARBA" id="ARBA00022844"/>
    </source>
</evidence>
<keyword evidence="9 32" id="KW-1032">Host cell membrane</keyword>
<comment type="PTM">
    <text evidence="32">Palmitoylation of the transmembrane protein and of Env polyprotein (prior to its proteolytic cleavage) is essential for their association with host cell membrane lipid rafts. Palmitoylation is therefore required for envelope trafficking to classical lipid rafts, but not for viral replication.</text>
</comment>
<dbReference type="SUPFAM" id="SSF58069">
    <property type="entry name" value="Virus ectodomain"/>
    <property type="match status" value="1"/>
</dbReference>
<dbReference type="FunFam" id="2.170.40.20:FF:000004">
    <property type="entry name" value="Envelope glycoprotein gp160"/>
    <property type="match status" value="1"/>
</dbReference>
<organismHost>
    <name type="scientific">Homo sapiens</name>
    <name type="common">Human</name>
    <dbReference type="NCBI Taxonomy" id="9606"/>
</organismHost>
<keyword evidence="11 32" id="KW-0945">Host-virus interaction</keyword>
<dbReference type="GO" id="GO:0019031">
    <property type="term" value="C:viral envelope"/>
    <property type="evidence" value="ECO:0007669"/>
    <property type="project" value="UniProtKB-KW"/>
</dbReference>
<feature type="lipid moiety-binding region" description="S-palmitoyl cysteine; by host" evidence="32">
    <location>
        <position position="764"/>
    </location>
</feature>
<evidence type="ECO:0000256" key="6">
    <source>
        <dbReference type="ARBA" id="ARBA00004650"/>
    </source>
</evidence>
<dbReference type="HAMAP" id="MF_04083">
    <property type="entry name" value="HIV_ENV"/>
    <property type="match status" value="1"/>
</dbReference>
<comment type="function">
    <text evidence="32">Surface protein gp120: Attaches the virus to the host lymphoid cell by binding to the primary receptor CD4. This interaction induces a structural rearrangement creating a high affinity binding site for a chemokine coreceptor like CXCR4 and/or CCR5. Acts as a ligand for CD209/DC-SIGN and CLEC4M/DC-SIGNR, which are respectively found on dendritic cells (DCs), and on endothelial cells of liver sinusoids and lymph node sinuses. These interactions allow capture of viral particles at mucosal surfaces by these cells and subsequent transmission to permissive cells. HIV subverts the migration properties of dendritic cells to gain access to CD4+ T-cells in lymph nodes. Virus transmission to permissive T-cells occurs either in trans (without DCs infection, through viral capture and transmission), or in cis (following DCs productive infection, through the usual CD4-gp120 interaction), thereby inducing a robust infection. In trans infection, bound virions remain infectious over days and it is proposed that they are not degraded, but protected in non-lysosomal acidic organelles within the DCs close to the cell membrane thus contributing to the viral infectious potential during DCs' migration from the periphery to the lymphoid tissues. On arrival at lymphoid tissues, intact virions recycle back to DCs' cell surface allowing virus transmission to CD4+ T-cells.</text>
</comment>
<evidence type="ECO:0000256" key="14">
    <source>
        <dbReference type="ARBA" id="ARBA00022692"/>
    </source>
</evidence>
<evidence type="ECO:0000256" key="24">
    <source>
        <dbReference type="ARBA" id="ARBA00023054"/>
    </source>
</evidence>
<keyword evidence="15 32" id="KW-0053">Apoptosis</keyword>
<dbReference type="Pfam" id="PF00517">
    <property type="entry name" value="GP41"/>
    <property type="match status" value="1"/>
</dbReference>
<evidence type="ECO:0000256" key="31">
    <source>
        <dbReference type="ARBA" id="ARBA00023296"/>
    </source>
</evidence>
<dbReference type="GO" id="GO:1903908">
    <property type="term" value="P:positive regulation of plasma membrane raft polarization"/>
    <property type="evidence" value="ECO:0007669"/>
    <property type="project" value="UniProtKB-UniRule"/>
</dbReference>
<feature type="region of interest" description="Immunosuppression" evidence="32">
    <location>
        <begin position="574"/>
        <end position="592"/>
    </location>
</feature>
<keyword evidence="24 32" id="KW-0175">Coiled coil</keyword>
<comment type="subunit">
    <text evidence="32">The mature envelope protein (Env) consists of a homotrimer of non-covalently associated gp120-gp41 heterodimers. The resulting complex protrudes from the virus surface as a spike. There seems to be as few as 10 spikes on the average virion. Surface protein gp120 interacts with host CD4, CCR5 and CXCR4. Gp120 also interacts with the C-type lectins CD209/DC-SIGN and CLEC4M/DC-SIGNR (collectively referred to as DC-SIGN(R)). Gp120 and gp41 interact with GalCer. Gp120 interacts with host ITGA4/ITGB7 complex; on CD4+ T-cells, this interaction results in rapid activation of integrin ITGAL/LFA-1, which facilitates efficient cell-to-cell spreading of HIV-1. Gp120 interacts with cell-associated heparan sulfate; this interaction increases virus infectivity on permissive cells and may be involved in infection of CD4- cells.</text>
</comment>
<dbReference type="GO" id="GO:0044175">
    <property type="term" value="C:host cell endosome membrane"/>
    <property type="evidence" value="ECO:0007669"/>
    <property type="project" value="UniProtKB-SubCell"/>
</dbReference>
<comment type="miscellaneous">
    <text evidence="32">Inhibitors targeting HIV-1 viral envelope proteins are used as antiretroviral drugs. Attachment of virions to the cell surface via non-specific interactions and CD4 binding can be blocked by inhibitors that include cyanovirin-N, cyclotriazadisulfonamide analogs, PRO 2000, TNX 355 and PRO 542. In addition, BMS 806 can block CD4-induced conformational changes. Env interactions with the coreceptor molecules can be targeted by CCR5 antagonists including SCH-D, maraviroc (UK 427857) and aplaviroc (GW 873140), and the CXCR4 antagonist AMD 070. Fusion of viral and cellular membranes can be inhibited by peptides such as enfuvirtide and tifuvirtide (T 1249). Resistance to inhibitors associated with mutations in Env are observed. Most of the time, single mutations confer only a modest reduction in drug susceptibility. Combination of several mutations is usually required to develop a high-level drug resistance.</text>
</comment>
<dbReference type="Gene3D" id="2.170.40.20">
    <property type="entry name" value="Human immunodeficiency virus 1, Gp160, envelope glycoprotein"/>
    <property type="match status" value="2"/>
</dbReference>
<evidence type="ECO:0000256" key="19">
    <source>
        <dbReference type="ARBA" id="ARBA00022870"/>
    </source>
</evidence>
<keyword evidence="18 32" id="KW-0946">Virion</keyword>
<feature type="chain" id="PRO_5023327917" description="Transmembrane protein gp41" evidence="32">
    <location>
        <begin position="512"/>
        <end position="863"/>
    </location>
</feature>
<evidence type="ECO:0000256" key="23">
    <source>
        <dbReference type="ARBA" id="ARBA00023046"/>
    </source>
</evidence>
<dbReference type="SUPFAM" id="SSF56502">
    <property type="entry name" value="gp120 core"/>
    <property type="match status" value="2"/>
</dbReference>
<feature type="region of interest" description="Fusion peptide" evidence="32">
    <location>
        <begin position="512"/>
        <end position="532"/>
    </location>
</feature>
<evidence type="ECO:0000259" key="34">
    <source>
        <dbReference type="Pfam" id="PF00516"/>
    </source>
</evidence>
<evidence type="ECO:0000256" key="4">
    <source>
        <dbReference type="ARBA" id="ARBA00004563"/>
    </source>
</evidence>
<keyword evidence="8 32" id="KW-1170">Fusion of virus membrane with host endosomal membrane</keyword>
<evidence type="ECO:0000256" key="20">
    <source>
        <dbReference type="ARBA" id="ARBA00022879"/>
    </source>
</evidence>
<dbReference type="GO" id="GO:0019082">
    <property type="term" value="P:viral protein processing"/>
    <property type="evidence" value="ECO:0007669"/>
    <property type="project" value="UniProtKB-UniRule"/>
</dbReference>
<feature type="disulfide bond" evidence="32">
    <location>
        <begin position="53"/>
        <end position="73"/>
    </location>
</feature>
<evidence type="ECO:0000256" key="17">
    <source>
        <dbReference type="ARBA" id="ARBA00022804"/>
    </source>
</evidence>
<evidence type="ECO:0000256" key="22">
    <source>
        <dbReference type="ARBA" id="ARBA00022989"/>
    </source>
</evidence>
<dbReference type="GO" id="GO:0016020">
    <property type="term" value="C:membrane"/>
    <property type="evidence" value="ECO:0007669"/>
    <property type="project" value="UniProtKB-UniRule"/>
</dbReference>
<evidence type="ECO:0000256" key="28">
    <source>
        <dbReference type="ARBA" id="ARBA00023180"/>
    </source>
</evidence>
<evidence type="ECO:0000256" key="21">
    <source>
        <dbReference type="ARBA" id="ARBA00022890"/>
    </source>
</evidence>
<keyword evidence="14 32" id="KW-0812">Transmembrane</keyword>
<evidence type="ECO:0000256" key="32">
    <source>
        <dbReference type="HAMAP-Rule" id="MF_04083"/>
    </source>
</evidence>
<dbReference type="FunFam" id="2.170.40.20:FF:000003">
    <property type="entry name" value="Envelope glycoprotein gp160"/>
    <property type="match status" value="1"/>
</dbReference>
<evidence type="ECO:0000313" key="36">
    <source>
        <dbReference type="EMBL" id="ARR69608.1"/>
    </source>
</evidence>
<protein>
    <recommendedName>
        <fullName evidence="32">Envelope glycoprotein gp160</fullName>
    </recommendedName>
    <alternativeName>
        <fullName evidence="32">Env polyprotein</fullName>
    </alternativeName>
    <component>
        <recommendedName>
            <fullName evidence="32">Surface protein gp120</fullName>
            <shortName evidence="32">SU</shortName>
        </recommendedName>
        <alternativeName>
            <fullName evidence="32">Glycoprotein 120</fullName>
            <shortName evidence="32">gp120</shortName>
        </alternativeName>
    </component>
    <component>
        <recommendedName>
            <fullName evidence="32">Transmembrane protein gp41</fullName>
            <shortName evidence="32">TM</shortName>
        </recommendedName>
        <alternativeName>
            <fullName evidence="32">Glycoprotein 41</fullName>
            <shortName evidence="32">gp41</shortName>
        </alternativeName>
    </component>
</protein>
<dbReference type="InterPro" id="IPR000328">
    <property type="entry name" value="GP41-like"/>
</dbReference>
<dbReference type="InterPro" id="IPR037527">
    <property type="entry name" value="Gp160"/>
</dbReference>
<keyword evidence="23 32" id="KW-1039">Host endosome</keyword>
<evidence type="ECO:0000256" key="13">
    <source>
        <dbReference type="ARBA" id="ARBA00022685"/>
    </source>
</evidence>
<feature type="region of interest" description="V1" evidence="32">
    <location>
        <begin position="130"/>
        <end position="155"/>
    </location>
</feature>
<dbReference type="Gene3D" id="1.10.287.210">
    <property type="match status" value="1"/>
</dbReference>
<evidence type="ECO:0000256" key="25">
    <source>
        <dbReference type="ARBA" id="ARBA00023136"/>
    </source>
</evidence>
<dbReference type="GO" id="GO:0052031">
    <property type="term" value="P:symbiont-mediated perturbation of host defense response"/>
    <property type="evidence" value="ECO:0007669"/>
    <property type="project" value="UniProtKB-UniRule"/>
</dbReference>
<dbReference type="GO" id="GO:0055036">
    <property type="term" value="C:virion membrane"/>
    <property type="evidence" value="ECO:0007669"/>
    <property type="project" value="UniProtKB-SubCell"/>
</dbReference>
<accession>A0A2H4HWH0</accession>
<name>A0A2H4HWH0_HV1</name>
<proteinExistence type="inferred from homology"/>
<keyword evidence="10 32" id="KW-1165">Clathrin-mediated endocytosis of virus by host</keyword>
<organism evidence="36">
    <name type="scientific">Human immunodeficiency virus type 1</name>
    <name type="common">HIV-1</name>
    <dbReference type="NCBI Taxonomy" id="11676"/>
    <lineage>
        <taxon>Viruses</taxon>
        <taxon>Riboviria</taxon>
        <taxon>Pararnavirae</taxon>
        <taxon>Artverviricota</taxon>
        <taxon>Revtraviricetes</taxon>
        <taxon>Ortervirales</taxon>
        <taxon>Retroviridae</taxon>
        <taxon>Orthoretrovirinae</taxon>
        <taxon>Lentivirus</taxon>
        <taxon>Lentivirus humimdef1</taxon>
    </lineage>
</organism>
<feature type="disulfide bond" evidence="32">
    <location>
        <begin position="234"/>
        <end position="245"/>
    </location>
</feature>
<keyword evidence="20 32" id="KW-0261">Viral envelope protein</keyword>
<comment type="similarity">
    <text evidence="32">Belongs to the HIV-1 env protein family.</text>
</comment>
<dbReference type="Gene3D" id="1.20.5.490">
    <property type="entry name" value="Single helix bin"/>
    <property type="match status" value="1"/>
</dbReference>
<evidence type="ECO:0000256" key="29">
    <source>
        <dbReference type="ARBA" id="ARBA00023280"/>
    </source>
</evidence>
<evidence type="ECO:0000256" key="26">
    <source>
        <dbReference type="ARBA" id="ARBA00023139"/>
    </source>
</evidence>
<dbReference type="EMBL" id="KY346132">
    <property type="protein sequence ID" value="ARR69608.1"/>
    <property type="molecule type" value="Genomic_RNA"/>
</dbReference>
<keyword evidence="12 32" id="KW-1162">Viral penetration into host cytoplasm</keyword>
<sequence>MKVTGIRKNYRHLWRWGTMLLGMLMICSAVGNLWVTVYYGVPVWKEATTTLFCASDAKAYDTEVHNVWATHACVPTDPSPQEIILKNVTENFNMWKNGMVDQMHEDVISLWDQSLKPCVKLTPLCVTLVCTNVNVSSNSSEKIKISSNSSEEMKNCSFNATTVVKDRKQKVYALFYKLDIVPLPTKENSSGNSSSYYRLINCNTSVITQACPKVTFDPIPIHYCTPAGFAILKCNDKKFNGTGTCKNVSTVQCTHGIKPVVSTQLLLNGSLAEEEIIIRSENLTDNVKTIIVHLNQSVEIVCTRPNNNTRKSIRIGPGQTFYATGDIIGDIRQAYCNISEVKWNKTLQGVSEKLAKHFNKTIKFAPSSGGDLEITTHSFNCRGEFFYCNTSGLFNGTYMYNDTQSNSSKAITIPCRIKQIINMWQEVGRAMYAPPIEGNITCKSNITGLLLVRDGGHEINETINTETFRPGGGDMKDNWRSELYKYKVVEIKPLGVAPTTAKRRVVERQKRAVGIGAVFLGFLGVAGSTMGAASLTLTVQARQLLSGIVQQQSNLLRAIEAQQHLLQLTVWGIKQLQTRVLAIERYLKDQQLLGIWGCSGKLICTTAVPWNSSWSNKSQKDIWDNMTWMQWEKEVGNYTNTIYRLLEESQNQQETNEKDLLALDSWNNLWNWFNITNWLWYIKILIMIIGGLIGLRIIFAVLSIVNRVRQGYSPLSFQTLTPNPGGLDRLGRVEEEGGEQGNNRSIRLVSGFLALAWDDLRNLCLFSYHRLRDFISVAARVVTLLGRSVLRGLQRGWEALKYLGSLVQYWGQELKKSAISLVDTIAITVAEGTDRVIEVVQGLCRAIYHIPRRIRQGFEAALQ</sequence>
<feature type="transmembrane region" description="Helical" evidence="33">
    <location>
        <begin position="512"/>
        <end position="535"/>
    </location>
</feature>
<comment type="subcellular location">
    <molecule>Surface protein gp120</molecule>
    <subcellularLocation>
        <location evidence="32">Virion membrane</location>
        <topology evidence="32">Peripheral membrane protein</topology>
    </subcellularLocation>
    <subcellularLocation>
        <location evidence="32">Host cell membrane</location>
        <topology evidence="32">Peripheral membrane protein</topology>
    </subcellularLocation>
    <subcellularLocation>
        <location evidence="32">Host endosome membrane</location>
        <topology evidence="32">Single-pass type I membrane protein</topology>
    </subcellularLocation>
    <text evidence="32">The surface protein is not anchored to the viral envelope, but associates with the extravirion surface through its binding to TM. It is probably concentrated at the site of budding and incorporated into the virions possibly by contacts between the cytoplasmic tail of Env and the N-terminus of Gag.</text>
</comment>
<dbReference type="FunFam" id="1.10.287.210:FF:000001">
    <property type="entry name" value="Envelope glycoprotein gp160"/>
    <property type="match status" value="1"/>
</dbReference>
<comment type="PTM">
    <text evidence="32">Highly glycosylated by host. The high number of glycan on the protein is reffered to as 'glycan shield' because it contributes to hide protein sequence from adaptive immune system.</text>
</comment>
<evidence type="ECO:0000256" key="5">
    <source>
        <dbReference type="ARBA" id="ARBA00004578"/>
    </source>
</evidence>
<comment type="miscellaneous">
    <text evidence="32">HIV-1 lineages are divided in three main groups, M (for Major), O (for Outlier), and N (for New, or Non-M, Non-O). The vast majority of strains found worldwide belong to the group M. Group O seems to be endemic to and largely confined to Cameroon and neighboring countries in West Central Africa, where these viruses represent a small minority of HIV-1 strains. The group N is represented by a limited number of isolates from Cameroonian persons. The group M is further subdivided in 9 clades or subtypes (A to D, F to H, J and K).</text>
</comment>
<keyword evidence="7 32" id="KW-1168">Fusion of virus membrane with host membrane</keyword>
<evidence type="ECO:0000256" key="3">
    <source>
        <dbReference type="ARBA" id="ARBA00004505"/>
    </source>
</evidence>
<comment type="domain">
    <text evidence="32">The CD4-binding region is targeted by the antibody b12.</text>
</comment>
<feature type="domain" description="Human immunodeficiency virus 1 envelope glycoprotein Gp120" evidence="34">
    <location>
        <begin position="136"/>
        <end position="511"/>
    </location>
</feature>
<keyword evidence="21 32" id="KW-1164">Virus endocytosis by host</keyword>
<evidence type="ECO:0000256" key="33">
    <source>
        <dbReference type="RuleBase" id="RU363095"/>
    </source>
</evidence>
<comment type="domain">
    <text evidence="32 33">The 17 amino acids long immunosuppressive region is present in many retroviral envelope proteins. Synthetic peptides derived from this relatively conserved sequence inhibit immune function in vitro and in vivo.</text>
</comment>
<keyword evidence="17 32" id="KW-1161">Viral attachment to host cell</keyword>
<keyword evidence="27 32" id="KW-1015">Disulfide bond</keyword>
<comment type="subcellular location">
    <subcellularLocation>
        <location evidence="3">Host cell membrane</location>
        <topology evidence="3">Peripheral membrane protein</topology>
    </subcellularLocation>
    <subcellularLocation>
        <location evidence="1">Host cell membrane</location>
        <topology evidence="1">Single-pass type I membrane protein</topology>
    </subcellularLocation>
    <subcellularLocation>
        <location evidence="2">Host endosome membrane</location>
        <topology evidence="2">Peripheral membrane protein</topology>
    </subcellularLocation>
    <subcellularLocation>
        <location evidence="5">Host endosome membrane</location>
        <topology evidence="5">Single-pass type I membrane protein</topology>
    </subcellularLocation>
    <subcellularLocation>
        <location evidence="6">Virion membrane</location>
        <topology evidence="6">Peripheral membrane protein</topology>
    </subcellularLocation>
    <subcellularLocation>
        <location evidence="4">Virion membrane</location>
        <topology evidence="4">Single-pass type I membrane protein</topology>
    </subcellularLocation>
</comment>
<evidence type="ECO:0000256" key="10">
    <source>
        <dbReference type="ARBA" id="ARBA00022570"/>
    </source>
</evidence>
<keyword evidence="16 32" id="KW-0732">Signal</keyword>
<dbReference type="GO" id="GO:0019062">
    <property type="term" value="P:virion attachment to host cell"/>
    <property type="evidence" value="ECO:0007669"/>
    <property type="project" value="UniProtKB-UniRule"/>
</dbReference>
<evidence type="ECO:0000259" key="35">
    <source>
        <dbReference type="Pfam" id="PF00517"/>
    </source>
</evidence>
<evidence type="ECO:0000256" key="15">
    <source>
        <dbReference type="ARBA" id="ARBA00022703"/>
    </source>
</evidence>
<feature type="short sequence motif" description="YXXL motif; contains endocytosis signal" evidence="32">
    <location>
        <begin position="712"/>
        <end position="715"/>
    </location>
</feature>
<evidence type="ECO:0000256" key="2">
    <source>
        <dbReference type="ARBA" id="ARBA00004433"/>
    </source>
</evidence>
<keyword evidence="13 32" id="KW-0165">Cleavage on pair of basic residues</keyword>
<feature type="lipid moiety-binding region" description="S-palmitoyl cysteine; by host" evidence="32">
    <location>
        <position position="844"/>
    </location>
</feature>
<dbReference type="GO" id="GO:0020002">
    <property type="term" value="C:host cell plasma membrane"/>
    <property type="evidence" value="ECO:0007669"/>
    <property type="project" value="UniProtKB-SubCell"/>
</dbReference>
<keyword evidence="19 32" id="KW-1043">Host membrane</keyword>
<dbReference type="CDD" id="cd09909">
    <property type="entry name" value="HIV-1-like_HR1-HR2"/>
    <property type="match status" value="1"/>
</dbReference>
<feature type="domain" description="Retroviral envelope protein GP41-like" evidence="35">
    <location>
        <begin position="530"/>
        <end position="720"/>
    </location>
</feature>
<evidence type="ECO:0000256" key="12">
    <source>
        <dbReference type="ARBA" id="ARBA00022595"/>
    </source>
</evidence>
<dbReference type="InterPro" id="IPR036377">
    <property type="entry name" value="Gp120_core_sf"/>
</dbReference>
<comment type="subcellular location">
    <molecule>Transmembrane protein gp41</molecule>
    <subcellularLocation>
        <location evidence="32">Virion membrane</location>
        <topology evidence="32">Single-pass type I membrane protein</topology>
    </subcellularLocation>
    <subcellularLocation>
        <location evidence="32">Host cell membrane</location>
        <topology evidence="32">Single-pass type I membrane protein</topology>
    </subcellularLocation>
    <subcellularLocation>
        <location evidence="32">Host endosome membrane</location>
        <topology evidence="32">Single-pass type I membrane protein</topology>
    </subcellularLocation>
    <text evidence="32">It is probably concentrated at the site of budding and incorporated into the virions possibly by contacts between the cytoplasmic tail of Env and the N-terminus of Gag.</text>
</comment>
<feature type="transmembrane region" description="Helical" evidence="33">
    <location>
        <begin position="20"/>
        <end position="41"/>
    </location>
</feature>
<feature type="site" description="Cleavage; by host furin" evidence="32">
    <location>
        <begin position="511"/>
        <end position="512"/>
    </location>
</feature>
<comment type="PTM">
    <text evidence="32">Specific enzymatic cleavages in vivo yield mature proteins. Envelope glycoproteins are synthesized as a inactive precursor that is heavily N-glycosylated and processed likely by host cell furin in the Golgi to yield the mature SU and TM proteins. The cleavage site between SU and TM requires the minimal sequence [KR]-X-[KR]-R. About 2 of the 9 disulfide bonds of gp41 are reduced by P4HB/PDI, following binding to CD4 receptor.</text>
</comment>
<keyword evidence="25 32" id="KW-0472">Membrane</keyword>
<feature type="chain" id="PRO_5023327918" description="Envelope glycoprotein gp160" evidence="32">
    <location>
        <begin position="32"/>
        <end position="863"/>
    </location>
</feature>
<dbReference type="Pfam" id="PF00516">
    <property type="entry name" value="GP120"/>
    <property type="match status" value="1"/>
</dbReference>
<gene>
    <name evidence="32 36" type="primary">env</name>
</gene>